<sequence length="176" mass="19427">MQGHAGQSGQMIQYAITAVIVLVVLALRLRGMSRMRRLRLETLWVLPAIYLVFAGIMFYEFPPTGLAWLMCAAALVVGAGIGWQRGKLMQIHVDPETHTLNQKASPAAFAFIVVLILFRFGARSMMQAGGSYGVHFNAMMVTDVLIALALGLFAATRLEMYLRAKRLLDEARTARA</sequence>
<comment type="caution">
    <text evidence="2">The sequence shown here is derived from an EMBL/GenBank/DDBJ whole genome shotgun (WGS) entry which is preliminary data.</text>
</comment>
<dbReference type="Pfam" id="PF07301">
    <property type="entry name" value="DUF1453"/>
    <property type="match status" value="1"/>
</dbReference>
<reference evidence="2 3" key="1">
    <citation type="submission" date="2024-05" db="EMBL/GenBank/DDBJ databases">
        <authorList>
            <person name="Liu Q."/>
            <person name="Xin Y.-H."/>
        </authorList>
    </citation>
    <scope>NUCLEOTIDE SEQUENCE [LARGE SCALE GENOMIC DNA]</scope>
    <source>
        <strain evidence="2 3">CGMCC 1.10181</strain>
    </source>
</reference>
<proteinExistence type="predicted"/>
<gene>
    <name evidence="2" type="ORF">ABC974_04145</name>
</gene>
<protein>
    <recommendedName>
        <fullName evidence="4">DUF1453 family protein</fullName>
    </recommendedName>
</protein>
<dbReference type="EMBL" id="JBDIME010000002">
    <property type="protein sequence ID" value="MEN2788807.1"/>
    <property type="molecule type" value="Genomic_DNA"/>
</dbReference>
<keyword evidence="3" id="KW-1185">Reference proteome</keyword>
<feature type="transmembrane region" description="Helical" evidence="1">
    <location>
        <begin position="104"/>
        <end position="122"/>
    </location>
</feature>
<feature type="transmembrane region" description="Helical" evidence="1">
    <location>
        <begin position="42"/>
        <end position="59"/>
    </location>
</feature>
<evidence type="ECO:0000313" key="3">
    <source>
        <dbReference type="Proteomes" id="UP001419910"/>
    </source>
</evidence>
<feature type="transmembrane region" description="Helical" evidence="1">
    <location>
        <begin position="12"/>
        <end position="30"/>
    </location>
</feature>
<dbReference type="InterPro" id="IPR058247">
    <property type="entry name" value="DUF1453"/>
</dbReference>
<evidence type="ECO:0000256" key="1">
    <source>
        <dbReference type="SAM" id="Phobius"/>
    </source>
</evidence>
<name>A0ABU9XZ46_9SPHN</name>
<accession>A0ABU9XZ46</accession>
<evidence type="ECO:0008006" key="4">
    <source>
        <dbReference type="Google" id="ProtNLM"/>
    </source>
</evidence>
<feature type="transmembrane region" description="Helical" evidence="1">
    <location>
        <begin position="65"/>
        <end position="83"/>
    </location>
</feature>
<dbReference type="Proteomes" id="UP001419910">
    <property type="component" value="Unassembled WGS sequence"/>
</dbReference>
<keyword evidence="1" id="KW-0472">Membrane</keyword>
<keyword evidence="1" id="KW-1133">Transmembrane helix</keyword>
<evidence type="ECO:0000313" key="2">
    <source>
        <dbReference type="EMBL" id="MEN2788807.1"/>
    </source>
</evidence>
<keyword evidence="1" id="KW-0812">Transmembrane</keyword>
<feature type="transmembrane region" description="Helical" evidence="1">
    <location>
        <begin position="134"/>
        <end position="156"/>
    </location>
</feature>
<dbReference type="RefSeq" id="WP_343890817.1">
    <property type="nucleotide sequence ID" value="NZ_BAAAEH010000035.1"/>
</dbReference>
<organism evidence="2 3">
    <name type="scientific">Sphingomonas oligophenolica</name>
    <dbReference type="NCBI Taxonomy" id="301154"/>
    <lineage>
        <taxon>Bacteria</taxon>
        <taxon>Pseudomonadati</taxon>
        <taxon>Pseudomonadota</taxon>
        <taxon>Alphaproteobacteria</taxon>
        <taxon>Sphingomonadales</taxon>
        <taxon>Sphingomonadaceae</taxon>
        <taxon>Sphingomonas</taxon>
    </lineage>
</organism>